<dbReference type="Pfam" id="PF13632">
    <property type="entry name" value="Glyco_trans_2_3"/>
    <property type="match status" value="1"/>
</dbReference>
<keyword evidence="5" id="KW-1003">Cell membrane</keyword>
<evidence type="ECO:0000256" key="4">
    <source>
        <dbReference type="ARBA" id="ARBA00020585"/>
    </source>
</evidence>
<feature type="transmembrane region" description="Helical" evidence="12">
    <location>
        <begin position="20"/>
        <end position="43"/>
    </location>
</feature>
<dbReference type="GO" id="GO:0005886">
    <property type="term" value="C:plasma membrane"/>
    <property type="evidence" value="ECO:0007669"/>
    <property type="project" value="UniProtKB-SubCell"/>
</dbReference>
<evidence type="ECO:0000256" key="12">
    <source>
        <dbReference type="SAM" id="Phobius"/>
    </source>
</evidence>
<dbReference type="SUPFAM" id="SSF53448">
    <property type="entry name" value="Nucleotide-diphospho-sugar transferases"/>
    <property type="match status" value="1"/>
</dbReference>
<feature type="transmembrane region" description="Helical" evidence="12">
    <location>
        <begin position="404"/>
        <end position="424"/>
    </location>
</feature>
<dbReference type="InterPro" id="IPR001173">
    <property type="entry name" value="Glyco_trans_2-like"/>
</dbReference>
<comment type="subcellular location">
    <subcellularLocation>
        <location evidence="1">Cell inner membrane</location>
        <topology evidence="1">Multi-pass membrane protein</topology>
    </subcellularLocation>
</comment>
<dbReference type="PANTHER" id="PTHR43867:SF5">
    <property type="entry name" value="GLUCANS BIOSYNTHESIS GLUCOSYLTRANSFERASE H"/>
    <property type="match status" value="1"/>
</dbReference>
<feature type="transmembrane region" description="Helical" evidence="12">
    <location>
        <begin position="49"/>
        <end position="75"/>
    </location>
</feature>
<comment type="pathway">
    <text evidence="2">Glycan metabolism; osmoregulated periplasmic glucan (OPG) biosynthesis.</text>
</comment>
<feature type="transmembrane region" description="Helical" evidence="12">
    <location>
        <begin position="501"/>
        <end position="520"/>
    </location>
</feature>
<evidence type="ECO:0000256" key="9">
    <source>
        <dbReference type="ARBA" id="ARBA00022692"/>
    </source>
</evidence>
<feature type="domain" description="Glycosyltransferase 2-like" evidence="13">
    <location>
        <begin position="201"/>
        <end position="393"/>
    </location>
</feature>
<dbReference type="Proteomes" id="UP000655420">
    <property type="component" value="Unassembled WGS sequence"/>
</dbReference>
<evidence type="ECO:0000259" key="13">
    <source>
        <dbReference type="Pfam" id="PF13632"/>
    </source>
</evidence>
<evidence type="ECO:0000256" key="10">
    <source>
        <dbReference type="ARBA" id="ARBA00022989"/>
    </source>
</evidence>
<sequence>MTPAALQGRRALAARRWGFLALNLLTVAALGWGVANVFGAGGWSISDVVMTACFLLGAPWTVLGVWNALIGVFLLHGRRDGMALAAPHLAAGDGDAPLALRTAIAMTLCNEDPTRSFSKLVEMRRSLDETGQGGRFDIFVLSDTTDPEIASLEERLFERNRSLLGPNAAYRRRTRNTGFKAGNVRDFLQTLGRKHDFYLPLDSDSLMAGPTILRMQRIMEAFPRIGILQSLVVGAPATSFFARVFQFGMRHGMRSYTMGAAWWQGDCGPYWGHNALIRVAPFRRHCRLPVLPGKPPLGGHILSHDQLEAVLMRRAGYEVRVLPVETESWEENPPTLMDFTKRDLRWCQGNMQYWRLLGLRGLEPVSRFQIFAAIMMYVAAPAWMIMTIAAAARIVEGEVADIDVVLGITMFFIMFAVSLVPKLLGMLDTVLTPGAVARYGGPIRFLASGLVETLMSVLMAPVVAFRVSIFLVGLAFGKSIIWGAQNRDAYRLGWADAARGLWPQTLFGLGLSAVIVGALGWGGTVWAAPMLAGLSFAIPFAVATASPALGRLATRVGLCAIPDEIARPAPLVRTGYFDAAEQGVHAAELPRAA</sequence>
<evidence type="ECO:0000256" key="6">
    <source>
        <dbReference type="ARBA" id="ARBA00022519"/>
    </source>
</evidence>
<evidence type="ECO:0000256" key="2">
    <source>
        <dbReference type="ARBA" id="ARBA00005001"/>
    </source>
</evidence>
<dbReference type="PANTHER" id="PTHR43867">
    <property type="entry name" value="CELLULOSE SYNTHASE CATALYTIC SUBUNIT A [UDP-FORMING]"/>
    <property type="match status" value="1"/>
</dbReference>
<feature type="transmembrane region" description="Helical" evidence="12">
    <location>
        <begin position="368"/>
        <end position="392"/>
    </location>
</feature>
<keyword evidence="15" id="KW-1185">Reference proteome</keyword>
<evidence type="ECO:0000313" key="15">
    <source>
        <dbReference type="Proteomes" id="UP000655420"/>
    </source>
</evidence>
<dbReference type="GO" id="GO:0016758">
    <property type="term" value="F:hexosyltransferase activity"/>
    <property type="evidence" value="ECO:0007669"/>
    <property type="project" value="TreeGrafter"/>
</dbReference>
<keyword evidence="11 12" id="KW-0472">Membrane</keyword>
<gene>
    <name evidence="14" type="primary">mdoH</name>
    <name evidence="14" type="ORF">H0I76_11025</name>
</gene>
<evidence type="ECO:0000256" key="1">
    <source>
        <dbReference type="ARBA" id="ARBA00004429"/>
    </source>
</evidence>
<keyword evidence="8" id="KW-0808">Transferase</keyword>
<dbReference type="RefSeq" id="WP_200609917.1">
    <property type="nucleotide sequence ID" value="NZ_JAEHHL010000006.1"/>
</dbReference>
<dbReference type="InterPro" id="IPR029044">
    <property type="entry name" value="Nucleotide-diphossugar_trans"/>
</dbReference>
<evidence type="ECO:0000256" key="7">
    <source>
        <dbReference type="ARBA" id="ARBA00022676"/>
    </source>
</evidence>
<keyword evidence="7" id="KW-0328">Glycosyltransferase</keyword>
<accession>A0A8J7M715</accession>
<comment type="similarity">
    <text evidence="3">Belongs to the glycosyltransferase 2 family. OpgH subfamily.</text>
</comment>
<evidence type="ECO:0000256" key="3">
    <source>
        <dbReference type="ARBA" id="ARBA00009337"/>
    </source>
</evidence>
<keyword evidence="6" id="KW-0997">Cell inner membrane</keyword>
<name>A0A8J7M715_9RHOB</name>
<feature type="transmembrane region" description="Helical" evidence="12">
    <location>
        <begin position="225"/>
        <end position="245"/>
    </location>
</feature>
<dbReference type="Gene3D" id="3.90.550.10">
    <property type="entry name" value="Spore Coat Polysaccharide Biosynthesis Protein SpsA, Chain A"/>
    <property type="match status" value="1"/>
</dbReference>
<proteinExistence type="inferred from homology"/>
<dbReference type="InterPro" id="IPR050321">
    <property type="entry name" value="Glycosyltr_2/OpgH_subfam"/>
</dbReference>
<comment type="caution">
    <text evidence="14">The sequence shown here is derived from an EMBL/GenBank/DDBJ whole genome shotgun (WGS) entry which is preliminary data.</text>
</comment>
<reference evidence="14" key="1">
    <citation type="submission" date="2020-12" db="EMBL/GenBank/DDBJ databases">
        <title>Bacterial taxonomy.</title>
        <authorList>
            <person name="Pan X."/>
        </authorList>
    </citation>
    <scope>NUCLEOTIDE SEQUENCE</scope>
    <source>
        <strain evidence="14">M0105</strain>
    </source>
</reference>
<dbReference type="NCBIfam" id="NF003958">
    <property type="entry name" value="PRK05454.2-1"/>
    <property type="match status" value="1"/>
</dbReference>
<organism evidence="14 15">
    <name type="scientific">Thermohalobaculum xanthum</name>
    <dbReference type="NCBI Taxonomy" id="2753746"/>
    <lineage>
        <taxon>Bacteria</taxon>
        <taxon>Pseudomonadati</taxon>
        <taxon>Pseudomonadota</taxon>
        <taxon>Alphaproteobacteria</taxon>
        <taxon>Rhodobacterales</taxon>
        <taxon>Paracoccaceae</taxon>
        <taxon>Thermohalobaculum</taxon>
    </lineage>
</organism>
<protein>
    <recommendedName>
        <fullName evidence="4">Glucans biosynthesis glucosyltransferase H</fullName>
    </recommendedName>
</protein>
<evidence type="ECO:0000313" key="14">
    <source>
        <dbReference type="EMBL" id="MBK0399724.1"/>
    </source>
</evidence>
<dbReference type="AlphaFoldDB" id="A0A8J7M715"/>
<keyword evidence="10 12" id="KW-1133">Transmembrane helix</keyword>
<dbReference type="NCBIfam" id="NF003962">
    <property type="entry name" value="PRK05454.2-5"/>
    <property type="match status" value="1"/>
</dbReference>
<feature type="transmembrane region" description="Helical" evidence="12">
    <location>
        <begin position="458"/>
        <end position="481"/>
    </location>
</feature>
<evidence type="ECO:0000256" key="11">
    <source>
        <dbReference type="ARBA" id="ARBA00023136"/>
    </source>
</evidence>
<evidence type="ECO:0000256" key="5">
    <source>
        <dbReference type="ARBA" id="ARBA00022475"/>
    </source>
</evidence>
<dbReference type="EMBL" id="JAEHHL010000006">
    <property type="protein sequence ID" value="MBK0399724.1"/>
    <property type="molecule type" value="Genomic_DNA"/>
</dbReference>
<evidence type="ECO:0000256" key="8">
    <source>
        <dbReference type="ARBA" id="ARBA00022679"/>
    </source>
</evidence>
<keyword evidence="9 12" id="KW-0812">Transmembrane</keyword>
<feature type="transmembrane region" description="Helical" evidence="12">
    <location>
        <begin position="526"/>
        <end position="545"/>
    </location>
</feature>